<accession>A0A6C1DXS3</accession>
<dbReference type="PANTHER" id="PTHR15653">
    <property type="entry name" value="STRIATIN"/>
    <property type="match status" value="1"/>
</dbReference>
<sequence length="523" mass="59271">MAINQAHVHPHYTLPGVMHYLQTEFTKNERDRITWELERSEMKARIAELEGENRDLKHQLNQIQSKAVSPEGEKEEKHVPDSLLQSKLAVQENVKEIIYLLKGPNTVNQLESLNSREAGSELHDLEKLNVNTPKEEGSAKTNGMDILNNALLDTKPNPKQGPSESPSPTKVKSLFSTANKRENNETISKIHSELSKVDIISSYGDCMALYDADTKSLEIHQVDANLNSKLLKKISLGQDSDIMKFFWVSTSKLLVIEKSFHLKLFSISSASLISDVDLLQDSEQPFSSSDIINIDFKNKWLLIASKNKSQIRIWELDNIEAPEDVPINIKETYEITHDNDDDDSNDSTNILDCILGITEKSLILLSSNPYQLTIYDFEGKLLQKIDLKIDTILSGKPEEEGYHLFLDRKTSKLLIQLSNERLLVYSFDKKKVVLKEQLTPSSTLPIQLDLNDSIIAVSYSNGDFEFRNLENLKPSIDEFVVADINFSERKEPVVFSSNLIVDSTPVLITVNKNNEVLLHKIKI</sequence>
<evidence type="ECO:0000313" key="5">
    <source>
        <dbReference type="Proteomes" id="UP000501346"/>
    </source>
</evidence>
<protein>
    <submittedName>
        <fullName evidence="4">Factor arrest protein 8</fullName>
    </submittedName>
</protein>
<feature type="region of interest" description="Disordered" evidence="2">
    <location>
        <begin position="61"/>
        <end position="80"/>
    </location>
</feature>
<evidence type="ECO:0000313" key="4">
    <source>
        <dbReference type="EMBL" id="QID81549.1"/>
    </source>
</evidence>
<organism evidence="4 5">
    <name type="scientific">Saccharomyces pastorianus</name>
    <name type="common">Lager yeast</name>
    <name type="synonym">Saccharomyces cerevisiae x Saccharomyces eubayanus</name>
    <dbReference type="NCBI Taxonomy" id="27292"/>
    <lineage>
        <taxon>Eukaryota</taxon>
        <taxon>Fungi</taxon>
        <taxon>Dikarya</taxon>
        <taxon>Ascomycota</taxon>
        <taxon>Saccharomycotina</taxon>
        <taxon>Saccharomycetes</taxon>
        <taxon>Saccharomycetales</taxon>
        <taxon>Saccharomycetaceae</taxon>
        <taxon>Saccharomyces</taxon>
    </lineage>
</organism>
<dbReference type="OrthoDB" id="727118at2759"/>
<dbReference type="InterPro" id="IPR051488">
    <property type="entry name" value="WD_repeat_striatin"/>
</dbReference>
<keyword evidence="5" id="KW-1185">Reference proteome</keyword>
<keyword evidence="1" id="KW-0175">Coiled coil</keyword>
<name>A0A6C1DXS3_SACPS</name>
<proteinExistence type="predicted"/>
<feature type="domain" description="Striatin N-terminal" evidence="3">
    <location>
        <begin position="13"/>
        <end position="63"/>
    </location>
</feature>
<dbReference type="InterPro" id="IPR015943">
    <property type="entry name" value="WD40/YVTN_repeat-like_dom_sf"/>
</dbReference>
<feature type="compositionally biased region" description="Polar residues" evidence="2">
    <location>
        <begin position="160"/>
        <end position="171"/>
    </location>
</feature>
<dbReference type="SUPFAM" id="SSF50978">
    <property type="entry name" value="WD40 repeat-like"/>
    <property type="match status" value="1"/>
</dbReference>
<dbReference type="Pfam" id="PF08232">
    <property type="entry name" value="Striatin"/>
    <property type="match status" value="1"/>
</dbReference>
<feature type="compositionally biased region" description="Basic and acidic residues" evidence="2">
    <location>
        <begin position="71"/>
        <end position="80"/>
    </location>
</feature>
<dbReference type="EMBL" id="CP048994">
    <property type="protein sequence ID" value="QID81549.1"/>
    <property type="molecule type" value="Genomic_DNA"/>
</dbReference>
<feature type="region of interest" description="Disordered" evidence="2">
    <location>
        <begin position="150"/>
        <end position="171"/>
    </location>
</feature>
<dbReference type="Proteomes" id="UP000501346">
    <property type="component" value="Chromosome ScXIII"/>
</dbReference>
<evidence type="ECO:0000256" key="2">
    <source>
        <dbReference type="SAM" id="MobiDB-lite"/>
    </source>
</evidence>
<gene>
    <name evidence="4" type="primary">FAR8_1</name>
    <name evidence="4" type="ORF">GRS66_003932</name>
</gene>
<evidence type="ECO:0000256" key="1">
    <source>
        <dbReference type="ARBA" id="ARBA00023054"/>
    </source>
</evidence>
<dbReference type="AlphaFoldDB" id="A0A6C1DXS3"/>
<dbReference type="PANTHER" id="PTHR15653:SF0">
    <property type="entry name" value="CONNECTOR OF KINASE TO AP-1, ISOFORM E"/>
    <property type="match status" value="1"/>
</dbReference>
<reference evidence="4 5" key="1">
    <citation type="journal article" date="2019" name="BMC Genomics">
        <title>Chromosome level assembly and comparative genome analysis confirm lager-brewing yeasts originated from a single hybridization.</title>
        <authorList>
            <person name="Salazar A.N."/>
            <person name="Gorter de Vries A.R."/>
            <person name="van den Broek M."/>
            <person name="Brouwers N."/>
            <person name="de la Torre Cortes P."/>
            <person name="Kuijpers N.G.A."/>
            <person name="Daran J.G."/>
            <person name="Abeel T."/>
        </authorList>
    </citation>
    <scope>NUCLEOTIDE SEQUENCE [LARGE SCALE GENOMIC DNA]</scope>
    <source>
        <strain evidence="4 5">CBS 1483</strain>
    </source>
</reference>
<dbReference type="Gene3D" id="1.20.5.300">
    <property type="match status" value="1"/>
</dbReference>
<evidence type="ECO:0000259" key="3">
    <source>
        <dbReference type="Pfam" id="PF08232"/>
    </source>
</evidence>
<dbReference type="Gene3D" id="2.130.10.10">
    <property type="entry name" value="YVTN repeat-like/Quinoprotein amine dehydrogenase"/>
    <property type="match status" value="1"/>
</dbReference>
<dbReference type="InterPro" id="IPR013258">
    <property type="entry name" value="Striatin_N"/>
</dbReference>
<dbReference type="InterPro" id="IPR036322">
    <property type="entry name" value="WD40_repeat_dom_sf"/>
</dbReference>